<dbReference type="EMBL" id="LT853708">
    <property type="protein sequence ID" value="SMQ56534.1"/>
    <property type="molecule type" value="Genomic_DNA"/>
</dbReference>
<evidence type="ECO:0000256" key="1">
    <source>
        <dbReference type="SAM" id="SignalP"/>
    </source>
</evidence>
<keyword evidence="1" id="KW-0732">Signal</keyword>
<keyword evidence="3" id="KW-1185">Reference proteome</keyword>
<proteinExistence type="predicted"/>
<accession>A0A1X7SA34</accession>
<feature type="signal peptide" evidence="1">
    <location>
        <begin position="1"/>
        <end position="16"/>
    </location>
</feature>
<evidence type="ECO:0000313" key="2">
    <source>
        <dbReference type="EMBL" id="SMQ56534.1"/>
    </source>
</evidence>
<name>A0A1X7SA34_ZYMT9</name>
<dbReference type="Proteomes" id="UP000215127">
    <property type="component" value="Chromosome 20"/>
</dbReference>
<feature type="chain" id="PRO_5012553040" description="Secreted protein" evidence="1">
    <location>
        <begin position="17"/>
        <end position="73"/>
    </location>
</feature>
<reference evidence="2 3" key="1">
    <citation type="submission" date="2016-06" db="EMBL/GenBank/DDBJ databases">
        <authorList>
            <person name="Kjaerup R.B."/>
            <person name="Dalgaard T.S."/>
            <person name="Juul-Madsen H.R."/>
        </authorList>
    </citation>
    <scope>NUCLEOTIDE SEQUENCE [LARGE SCALE GENOMIC DNA]</scope>
</reference>
<evidence type="ECO:0000313" key="3">
    <source>
        <dbReference type="Proteomes" id="UP000215127"/>
    </source>
</evidence>
<organism evidence="2 3">
    <name type="scientific">Zymoseptoria tritici (strain ST99CH_3D7)</name>
    <dbReference type="NCBI Taxonomy" id="1276538"/>
    <lineage>
        <taxon>Eukaryota</taxon>
        <taxon>Fungi</taxon>
        <taxon>Dikarya</taxon>
        <taxon>Ascomycota</taxon>
        <taxon>Pezizomycotina</taxon>
        <taxon>Dothideomycetes</taxon>
        <taxon>Dothideomycetidae</taxon>
        <taxon>Mycosphaerellales</taxon>
        <taxon>Mycosphaerellaceae</taxon>
        <taxon>Zymoseptoria</taxon>
    </lineage>
</organism>
<evidence type="ECO:0008006" key="4">
    <source>
        <dbReference type="Google" id="ProtNLM"/>
    </source>
</evidence>
<dbReference type="AlphaFoldDB" id="A0A1X7SA34"/>
<protein>
    <recommendedName>
        <fullName evidence="4">Secreted protein</fullName>
    </recommendedName>
</protein>
<gene>
    <name evidence="2" type="ORF">ZT3D7_G11689</name>
</gene>
<sequence length="73" mass="8045">MLLLLIDTYLPLPTWANLCESPTDRHVATAALSAEPLQNIKASSSRKLNHFLDYTTKIITGTLPPTPGFPCHK</sequence>